<dbReference type="PANTHER" id="PTHR30146">
    <property type="entry name" value="LACI-RELATED TRANSCRIPTIONAL REPRESSOR"/>
    <property type="match status" value="1"/>
</dbReference>
<dbReference type="GO" id="GO:0000976">
    <property type="term" value="F:transcription cis-regulatory region binding"/>
    <property type="evidence" value="ECO:0007669"/>
    <property type="project" value="TreeGrafter"/>
</dbReference>
<dbReference type="InterPro" id="IPR010982">
    <property type="entry name" value="Lambda_DNA-bd_dom_sf"/>
</dbReference>
<keyword evidence="2" id="KW-0238">DNA-binding</keyword>
<organism evidence="6 7">
    <name type="scientific">Lentzea albidocapillata subsp. violacea</name>
    <dbReference type="NCBI Taxonomy" id="128104"/>
    <lineage>
        <taxon>Bacteria</taxon>
        <taxon>Bacillati</taxon>
        <taxon>Actinomycetota</taxon>
        <taxon>Actinomycetes</taxon>
        <taxon>Pseudonocardiales</taxon>
        <taxon>Pseudonocardiaceae</taxon>
        <taxon>Lentzea</taxon>
    </lineage>
</organism>
<evidence type="ECO:0000256" key="4">
    <source>
        <dbReference type="SAM" id="MobiDB-lite"/>
    </source>
</evidence>
<dbReference type="AlphaFoldDB" id="A0A1G8PXX8"/>
<evidence type="ECO:0000259" key="5">
    <source>
        <dbReference type="PROSITE" id="PS50932"/>
    </source>
</evidence>
<dbReference type="SMART" id="SM00354">
    <property type="entry name" value="HTH_LACI"/>
    <property type="match status" value="1"/>
</dbReference>
<dbReference type="Proteomes" id="UP000199682">
    <property type="component" value="Unassembled WGS sequence"/>
</dbReference>
<dbReference type="CDD" id="cd01392">
    <property type="entry name" value="HTH_LacI"/>
    <property type="match status" value="1"/>
</dbReference>
<keyword evidence="1" id="KW-0805">Transcription regulation</keyword>
<sequence>MVSARSVSESVNGGCVVTIADVARHAGVAPSTVSYVLTGKRSISADTKTRVRESIRELGYQPHASDRVLSTGRTNVIGLVLPLRAGTHLPAVMRFVTAAVTTARRYDMDLLLLTADDGAAGLRRAANSAQVDGFLVMDVEMDDDRVPLLRQLSKPSVLIGHPAAARGLTCVDLDFEAAGAKCVDHLADLGHRSIGFLGAPSAVYRRSTGFAHRTMNGFSAAAMRRGVAATALAVEGDHDSVLRATKALIRAHPSMTALVVHNEAALGWITACLRAAGRQVPGDVAVVAICPDELAEQTSPLLTSVRLPAEELGRHAVDLLVAKLEGKQPPPLMLLPPRLSRRASTPDHAAHRGATG</sequence>
<evidence type="ECO:0000313" key="6">
    <source>
        <dbReference type="EMBL" id="SDI97106.1"/>
    </source>
</evidence>
<feature type="region of interest" description="Disordered" evidence="4">
    <location>
        <begin position="331"/>
        <end position="356"/>
    </location>
</feature>
<dbReference type="InterPro" id="IPR046335">
    <property type="entry name" value="LacI/GalR-like_sensor"/>
</dbReference>
<dbReference type="PROSITE" id="PS50932">
    <property type="entry name" value="HTH_LACI_2"/>
    <property type="match status" value="1"/>
</dbReference>
<protein>
    <submittedName>
        <fullName evidence="6">Transcriptional regulator, LacI family</fullName>
    </submittedName>
</protein>
<dbReference type="Pfam" id="PF13377">
    <property type="entry name" value="Peripla_BP_3"/>
    <property type="match status" value="1"/>
</dbReference>
<dbReference type="InterPro" id="IPR000843">
    <property type="entry name" value="HTH_LacI"/>
</dbReference>
<evidence type="ECO:0000256" key="2">
    <source>
        <dbReference type="ARBA" id="ARBA00023125"/>
    </source>
</evidence>
<dbReference type="Gene3D" id="3.40.50.2300">
    <property type="match status" value="2"/>
</dbReference>
<accession>A0A1G8PXX8</accession>
<proteinExistence type="predicted"/>
<keyword evidence="3" id="KW-0804">Transcription</keyword>
<dbReference type="Pfam" id="PF00356">
    <property type="entry name" value="LacI"/>
    <property type="match status" value="1"/>
</dbReference>
<evidence type="ECO:0000256" key="1">
    <source>
        <dbReference type="ARBA" id="ARBA00023015"/>
    </source>
</evidence>
<feature type="domain" description="HTH lacI-type" evidence="5">
    <location>
        <begin position="17"/>
        <end position="71"/>
    </location>
</feature>
<evidence type="ECO:0000256" key="3">
    <source>
        <dbReference type="ARBA" id="ARBA00023163"/>
    </source>
</evidence>
<dbReference type="Gene3D" id="1.10.260.40">
    <property type="entry name" value="lambda repressor-like DNA-binding domains"/>
    <property type="match status" value="1"/>
</dbReference>
<dbReference type="GO" id="GO:0003700">
    <property type="term" value="F:DNA-binding transcription factor activity"/>
    <property type="evidence" value="ECO:0007669"/>
    <property type="project" value="TreeGrafter"/>
</dbReference>
<gene>
    <name evidence="6" type="ORF">SAMN04488074_101174</name>
</gene>
<name>A0A1G8PXX8_9PSEU</name>
<evidence type="ECO:0000313" key="7">
    <source>
        <dbReference type="Proteomes" id="UP000199682"/>
    </source>
</evidence>
<reference evidence="7" key="1">
    <citation type="submission" date="2016-10" db="EMBL/GenBank/DDBJ databases">
        <authorList>
            <person name="Varghese N."/>
            <person name="Submissions S."/>
        </authorList>
    </citation>
    <scope>NUCLEOTIDE SEQUENCE [LARGE SCALE GENOMIC DNA]</scope>
    <source>
        <strain evidence="7">DSM 44796</strain>
    </source>
</reference>
<dbReference type="PANTHER" id="PTHR30146:SF153">
    <property type="entry name" value="LACTOSE OPERON REPRESSOR"/>
    <property type="match status" value="1"/>
</dbReference>
<dbReference type="SUPFAM" id="SSF47413">
    <property type="entry name" value="lambda repressor-like DNA-binding domains"/>
    <property type="match status" value="1"/>
</dbReference>
<dbReference type="InterPro" id="IPR028082">
    <property type="entry name" value="Peripla_BP_I"/>
</dbReference>
<dbReference type="SUPFAM" id="SSF53822">
    <property type="entry name" value="Periplasmic binding protein-like I"/>
    <property type="match status" value="1"/>
</dbReference>
<dbReference type="EMBL" id="FNET01000001">
    <property type="protein sequence ID" value="SDI97106.1"/>
    <property type="molecule type" value="Genomic_DNA"/>
</dbReference>